<dbReference type="AlphaFoldDB" id="A0A3S0X419"/>
<evidence type="ECO:0000256" key="6">
    <source>
        <dbReference type="ARBA" id="ARBA00022833"/>
    </source>
</evidence>
<dbReference type="InterPro" id="IPR050570">
    <property type="entry name" value="Cell_wall_metabolism_enzyme"/>
</dbReference>
<keyword evidence="5" id="KW-0378">Hydrolase</keyword>
<gene>
    <name evidence="10" type="ORF">EKM59_06400</name>
</gene>
<keyword evidence="7" id="KW-0482">Metalloprotease</keyword>
<keyword evidence="8" id="KW-1133">Transmembrane helix</keyword>
<dbReference type="GO" id="GO:0006508">
    <property type="term" value="P:proteolysis"/>
    <property type="evidence" value="ECO:0007669"/>
    <property type="project" value="UniProtKB-KW"/>
</dbReference>
<feature type="domain" description="LysM" evidence="9">
    <location>
        <begin position="96"/>
        <end position="144"/>
    </location>
</feature>
<dbReference type="GO" id="GO:0004222">
    <property type="term" value="F:metalloendopeptidase activity"/>
    <property type="evidence" value="ECO:0007669"/>
    <property type="project" value="TreeGrafter"/>
</dbReference>
<dbReference type="PROSITE" id="PS51782">
    <property type="entry name" value="LYSM"/>
    <property type="match status" value="1"/>
</dbReference>
<evidence type="ECO:0000256" key="5">
    <source>
        <dbReference type="ARBA" id="ARBA00022801"/>
    </source>
</evidence>
<dbReference type="Pfam" id="PF19425">
    <property type="entry name" value="Csd3_N2"/>
    <property type="match status" value="1"/>
</dbReference>
<evidence type="ECO:0000256" key="2">
    <source>
        <dbReference type="ARBA" id="ARBA00004196"/>
    </source>
</evidence>
<evidence type="ECO:0000259" key="9">
    <source>
        <dbReference type="PROSITE" id="PS51782"/>
    </source>
</evidence>
<feature type="transmembrane region" description="Helical" evidence="8">
    <location>
        <begin position="18"/>
        <end position="35"/>
    </location>
</feature>
<evidence type="ECO:0000256" key="8">
    <source>
        <dbReference type="SAM" id="Phobius"/>
    </source>
</evidence>
<keyword evidence="8" id="KW-0472">Membrane</keyword>
<comment type="subcellular location">
    <subcellularLocation>
        <location evidence="2">Cell envelope</location>
    </subcellularLocation>
</comment>
<dbReference type="GO" id="GO:0030313">
    <property type="term" value="C:cell envelope"/>
    <property type="evidence" value="ECO:0007669"/>
    <property type="project" value="UniProtKB-SubCell"/>
</dbReference>
<comment type="cofactor">
    <cofactor evidence="1">
        <name>Zn(2+)</name>
        <dbReference type="ChEBI" id="CHEBI:29105"/>
    </cofactor>
</comment>
<sequence length="463" mass="52253">MDLKPKVLPPKPAKPSKLLVIIILSAILLLPYFIIKAFRHKSVTYTNKTLSLPKMEELVDESEEEEESITESVNTAVHETQNKQTTVAATTEEEWKIITLQPGDSLSSIFKRLGLSPQTLQAILYNNPHAKALANLKAKQQLQILIRNHALEKMIVPLDQIKSLTIAKQGNQYKSEINSRKMDSHEHYVTATIQGSLYSTAKRKNIPYKLIQQMTEIFKWEIDFSKEVRAGDQFTIVYKAFFIENKLVNTGDIVAVSYTNRGKTHQAIRHTRANGDYDYFSPQGTSLKKAFSRYPVQFSHISSTFSLSRYHPILKRRRPHKGVDLAAPIGTPIRAIGDGRIESIGRQNGYGNMIKIKHDQNHSSIYGHMLKFQKGLSRGDRVKRGQIIGYVGQTGLATGPHCHYEFHINKQPKNPTTVDLPRASPIPAREMAAFKAHALALFAQMKLYEEAQLASNKKSARTA</sequence>
<evidence type="ECO:0000313" key="11">
    <source>
        <dbReference type="Proteomes" id="UP000288012"/>
    </source>
</evidence>
<evidence type="ECO:0000256" key="7">
    <source>
        <dbReference type="ARBA" id="ARBA00023049"/>
    </source>
</evidence>
<keyword evidence="11" id="KW-1185">Reference proteome</keyword>
<dbReference type="SUPFAM" id="SSF51261">
    <property type="entry name" value="Duplicated hybrid motif"/>
    <property type="match status" value="1"/>
</dbReference>
<dbReference type="Proteomes" id="UP000288012">
    <property type="component" value="Unassembled WGS sequence"/>
</dbReference>
<comment type="caution">
    <text evidence="10">The sequence shown here is derived from an EMBL/GenBank/DDBJ whole genome shotgun (WGS) entry which is preliminary data.</text>
</comment>
<dbReference type="OrthoDB" id="9805070at2"/>
<dbReference type="Gene3D" id="2.70.70.10">
    <property type="entry name" value="Glucose Permease (Domain IIA)"/>
    <property type="match status" value="1"/>
</dbReference>
<proteinExistence type="predicted"/>
<dbReference type="Pfam" id="PF01551">
    <property type="entry name" value="Peptidase_M23"/>
    <property type="match status" value="1"/>
</dbReference>
<dbReference type="InterPro" id="IPR018392">
    <property type="entry name" value="LysM"/>
</dbReference>
<keyword evidence="4" id="KW-0479">Metal-binding</keyword>
<accession>A0A3S0X419</accession>
<keyword evidence="3" id="KW-0645">Protease</keyword>
<dbReference type="EMBL" id="RZGR01000016">
    <property type="protein sequence ID" value="RUQ85391.1"/>
    <property type="molecule type" value="Genomic_DNA"/>
</dbReference>
<dbReference type="PANTHER" id="PTHR21666">
    <property type="entry name" value="PEPTIDASE-RELATED"/>
    <property type="match status" value="1"/>
</dbReference>
<organism evidence="10 11">
    <name type="scientific">Legionella septentrionalis</name>
    <dbReference type="NCBI Taxonomy" id="2498109"/>
    <lineage>
        <taxon>Bacteria</taxon>
        <taxon>Pseudomonadati</taxon>
        <taxon>Pseudomonadota</taxon>
        <taxon>Gammaproteobacteria</taxon>
        <taxon>Legionellales</taxon>
        <taxon>Legionellaceae</taxon>
        <taxon>Legionella</taxon>
    </lineage>
</organism>
<dbReference type="GO" id="GO:0046872">
    <property type="term" value="F:metal ion binding"/>
    <property type="evidence" value="ECO:0007669"/>
    <property type="project" value="UniProtKB-KW"/>
</dbReference>
<evidence type="ECO:0000256" key="3">
    <source>
        <dbReference type="ARBA" id="ARBA00022670"/>
    </source>
</evidence>
<dbReference type="RefSeq" id="WP_126954484.1">
    <property type="nucleotide sequence ID" value="NZ_RZGR01000016.1"/>
</dbReference>
<evidence type="ECO:0000313" key="10">
    <source>
        <dbReference type="EMBL" id="RUQ85391.1"/>
    </source>
</evidence>
<dbReference type="CDD" id="cd00118">
    <property type="entry name" value="LysM"/>
    <property type="match status" value="1"/>
</dbReference>
<reference evidence="10 11" key="1">
    <citation type="submission" date="2018-12" db="EMBL/GenBank/DDBJ databases">
        <title>Legionella sp,whole genome shotgun sequence.</title>
        <authorList>
            <person name="Wu H."/>
        </authorList>
    </citation>
    <scope>NUCLEOTIDE SEQUENCE [LARGE SCALE GENOMIC DNA]</scope>
    <source>
        <strain evidence="11">km714</strain>
    </source>
</reference>
<dbReference type="CDD" id="cd12797">
    <property type="entry name" value="M23_peptidase"/>
    <property type="match status" value="1"/>
</dbReference>
<dbReference type="Gene3D" id="3.10.450.350">
    <property type="match status" value="2"/>
</dbReference>
<dbReference type="InterPro" id="IPR011055">
    <property type="entry name" value="Dup_hybrid_motif"/>
</dbReference>
<keyword evidence="8" id="KW-0812">Transmembrane</keyword>
<dbReference type="InterPro" id="IPR045834">
    <property type="entry name" value="Csd3_N2"/>
</dbReference>
<dbReference type="InterPro" id="IPR016047">
    <property type="entry name" value="M23ase_b-sheet_dom"/>
</dbReference>
<dbReference type="PANTHER" id="PTHR21666:SF288">
    <property type="entry name" value="CELL DIVISION PROTEIN YTFB"/>
    <property type="match status" value="1"/>
</dbReference>
<evidence type="ECO:0000256" key="4">
    <source>
        <dbReference type="ARBA" id="ARBA00022723"/>
    </source>
</evidence>
<name>A0A3S0X419_9GAMM</name>
<evidence type="ECO:0000256" key="1">
    <source>
        <dbReference type="ARBA" id="ARBA00001947"/>
    </source>
</evidence>
<protein>
    <submittedName>
        <fullName evidence="10">Peptidase M24</fullName>
    </submittedName>
</protein>
<keyword evidence="6" id="KW-0862">Zinc</keyword>